<dbReference type="SUPFAM" id="SSF46894">
    <property type="entry name" value="C-terminal effector domain of the bipartite response regulators"/>
    <property type="match status" value="1"/>
</dbReference>
<keyword evidence="11" id="KW-1185">Reference proteome</keyword>
<dbReference type="GO" id="GO:0032993">
    <property type="term" value="C:protein-DNA complex"/>
    <property type="evidence" value="ECO:0007669"/>
    <property type="project" value="TreeGrafter"/>
</dbReference>
<keyword evidence="5" id="KW-0804">Transcription</keyword>
<dbReference type="GO" id="GO:0006355">
    <property type="term" value="P:regulation of DNA-templated transcription"/>
    <property type="evidence" value="ECO:0007669"/>
    <property type="project" value="InterPro"/>
</dbReference>
<dbReference type="SMART" id="SM00448">
    <property type="entry name" value="REC"/>
    <property type="match status" value="1"/>
</dbReference>
<keyword evidence="1" id="KW-0597">Phosphoprotein</keyword>
<evidence type="ECO:0000256" key="4">
    <source>
        <dbReference type="ARBA" id="ARBA00023125"/>
    </source>
</evidence>
<evidence type="ECO:0000256" key="7">
    <source>
        <dbReference type="PROSITE-ProRule" id="PRU01091"/>
    </source>
</evidence>
<dbReference type="EMBL" id="VUOA01000019">
    <property type="protein sequence ID" value="KAA2237558.1"/>
    <property type="molecule type" value="Genomic_DNA"/>
</dbReference>
<dbReference type="Pfam" id="PF00486">
    <property type="entry name" value="Trans_reg_C"/>
    <property type="match status" value="1"/>
</dbReference>
<evidence type="ECO:0000313" key="11">
    <source>
        <dbReference type="Proteomes" id="UP000323142"/>
    </source>
</evidence>
<dbReference type="Proteomes" id="UP000323142">
    <property type="component" value="Unassembled WGS sequence"/>
</dbReference>
<dbReference type="PANTHER" id="PTHR48111">
    <property type="entry name" value="REGULATOR OF RPOS"/>
    <property type="match status" value="1"/>
</dbReference>
<comment type="caution">
    <text evidence="6">Lacks conserved residue(s) required for the propagation of feature annotation.</text>
</comment>
<dbReference type="InterPro" id="IPR036388">
    <property type="entry name" value="WH-like_DNA-bd_sf"/>
</dbReference>
<evidence type="ECO:0000259" key="9">
    <source>
        <dbReference type="PROSITE" id="PS51755"/>
    </source>
</evidence>
<feature type="domain" description="Response regulatory" evidence="8">
    <location>
        <begin position="5"/>
        <end position="119"/>
    </location>
</feature>
<dbReference type="InterPro" id="IPR016032">
    <property type="entry name" value="Sig_transdc_resp-reg_C-effctor"/>
</dbReference>
<protein>
    <submittedName>
        <fullName evidence="10">Response regulator transcription factor</fullName>
    </submittedName>
</protein>
<dbReference type="InterPro" id="IPR039420">
    <property type="entry name" value="WalR-like"/>
</dbReference>
<dbReference type="GO" id="GO:0000156">
    <property type="term" value="F:phosphorelay response regulator activity"/>
    <property type="evidence" value="ECO:0007669"/>
    <property type="project" value="TreeGrafter"/>
</dbReference>
<dbReference type="InterPro" id="IPR011006">
    <property type="entry name" value="CheY-like_superfamily"/>
</dbReference>
<dbReference type="Pfam" id="PF00072">
    <property type="entry name" value="Response_reg"/>
    <property type="match status" value="1"/>
</dbReference>
<feature type="domain" description="OmpR/PhoB-type" evidence="9">
    <location>
        <begin position="127"/>
        <end position="222"/>
    </location>
</feature>
<evidence type="ECO:0000259" key="8">
    <source>
        <dbReference type="PROSITE" id="PS50110"/>
    </source>
</evidence>
<feature type="DNA-binding region" description="OmpR/PhoB-type" evidence="7">
    <location>
        <begin position="127"/>
        <end position="222"/>
    </location>
</feature>
<keyword evidence="3" id="KW-0805">Transcription regulation</keyword>
<evidence type="ECO:0000256" key="3">
    <source>
        <dbReference type="ARBA" id="ARBA00023015"/>
    </source>
</evidence>
<dbReference type="Gene3D" id="1.10.10.10">
    <property type="entry name" value="Winged helix-like DNA-binding domain superfamily/Winged helix DNA-binding domain"/>
    <property type="match status" value="1"/>
</dbReference>
<dbReference type="GO" id="GO:0000976">
    <property type="term" value="F:transcription cis-regulatory region binding"/>
    <property type="evidence" value="ECO:0007669"/>
    <property type="project" value="TreeGrafter"/>
</dbReference>
<comment type="caution">
    <text evidence="10">The sequence shown here is derived from an EMBL/GenBank/DDBJ whole genome shotgun (WGS) entry which is preliminary data.</text>
</comment>
<dbReference type="GO" id="GO:0005829">
    <property type="term" value="C:cytosol"/>
    <property type="evidence" value="ECO:0007669"/>
    <property type="project" value="TreeGrafter"/>
</dbReference>
<dbReference type="PROSITE" id="PS50110">
    <property type="entry name" value="RESPONSE_REGULATORY"/>
    <property type="match status" value="1"/>
</dbReference>
<reference evidence="10 11" key="1">
    <citation type="submission" date="2019-09" db="EMBL/GenBank/DDBJ databases">
        <title>Salinarimonas rosea gen. nov., sp. nov., a new member of the a-2 subgroup of the Proteobacteria.</title>
        <authorList>
            <person name="Liu J."/>
        </authorList>
    </citation>
    <scope>NUCLEOTIDE SEQUENCE [LARGE SCALE GENOMIC DNA]</scope>
    <source>
        <strain evidence="10 11">BN140002</strain>
    </source>
</reference>
<dbReference type="Gene3D" id="6.10.250.690">
    <property type="match status" value="1"/>
</dbReference>
<accession>A0A5B2VG11</accession>
<sequence>MGRARIAIAYDGAEAAAAHADYLSGLGHEVLVAGSGAGLDRLMEPAAPDLIVLALDLPGERSIDVLRRLRQRGERCPVVILTADPDPFERIVGLELGADDVVAKPVEPQELAARVAGLLRRYGRANREIVAFENATVDLTASRLLRVGQAPERLGPAEVMLVRALAGRPNEVLTRDELIRQAPGESLDAFDRSIDNRIARLRQKLDTQAIVTVRARGYMFVAPQGPGRRPLAKAA</sequence>
<dbReference type="RefSeq" id="WP_149817470.1">
    <property type="nucleotide sequence ID" value="NZ_VUOA01000019.1"/>
</dbReference>
<organism evidence="10 11">
    <name type="scientific">Salinarimonas soli</name>
    <dbReference type="NCBI Taxonomy" id="1638099"/>
    <lineage>
        <taxon>Bacteria</taxon>
        <taxon>Pseudomonadati</taxon>
        <taxon>Pseudomonadota</taxon>
        <taxon>Alphaproteobacteria</taxon>
        <taxon>Hyphomicrobiales</taxon>
        <taxon>Salinarimonadaceae</taxon>
        <taxon>Salinarimonas</taxon>
    </lineage>
</organism>
<keyword evidence="4 7" id="KW-0238">DNA-binding</keyword>
<dbReference type="SMART" id="SM00862">
    <property type="entry name" value="Trans_reg_C"/>
    <property type="match status" value="1"/>
</dbReference>
<dbReference type="AlphaFoldDB" id="A0A5B2VG11"/>
<reference evidence="10 11" key="2">
    <citation type="submission" date="2019-09" db="EMBL/GenBank/DDBJ databases">
        <authorList>
            <person name="Jin C."/>
        </authorList>
    </citation>
    <scope>NUCLEOTIDE SEQUENCE [LARGE SCALE GENOMIC DNA]</scope>
    <source>
        <strain evidence="10 11">BN140002</strain>
    </source>
</reference>
<dbReference type="PANTHER" id="PTHR48111:SF4">
    <property type="entry name" value="DNA-BINDING DUAL TRANSCRIPTIONAL REGULATOR OMPR"/>
    <property type="match status" value="1"/>
</dbReference>
<proteinExistence type="predicted"/>
<evidence type="ECO:0000256" key="6">
    <source>
        <dbReference type="PROSITE-ProRule" id="PRU00169"/>
    </source>
</evidence>
<dbReference type="PROSITE" id="PS51755">
    <property type="entry name" value="OMPR_PHOB"/>
    <property type="match status" value="1"/>
</dbReference>
<dbReference type="InterPro" id="IPR001789">
    <property type="entry name" value="Sig_transdc_resp-reg_receiver"/>
</dbReference>
<dbReference type="Gene3D" id="3.40.50.2300">
    <property type="match status" value="1"/>
</dbReference>
<dbReference type="CDD" id="cd00383">
    <property type="entry name" value="trans_reg_C"/>
    <property type="match status" value="1"/>
</dbReference>
<keyword evidence="2" id="KW-0902">Two-component regulatory system</keyword>
<dbReference type="SUPFAM" id="SSF52172">
    <property type="entry name" value="CheY-like"/>
    <property type="match status" value="1"/>
</dbReference>
<evidence type="ECO:0000256" key="1">
    <source>
        <dbReference type="ARBA" id="ARBA00022553"/>
    </source>
</evidence>
<gene>
    <name evidence="10" type="ORF">F0L46_11280</name>
</gene>
<name>A0A5B2VG11_9HYPH</name>
<evidence type="ECO:0000256" key="5">
    <source>
        <dbReference type="ARBA" id="ARBA00023163"/>
    </source>
</evidence>
<evidence type="ECO:0000256" key="2">
    <source>
        <dbReference type="ARBA" id="ARBA00023012"/>
    </source>
</evidence>
<dbReference type="InterPro" id="IPR001867">
    <property type="entry name" value="OmpR/PhoB-type_DNA-bd"/>
</dbReference>
<dbReference type="OrthoDB" id="9815407at2"/>
<evidence type="ECO:0000313" key="10">
    <source>
        <dbReference type="EMBL" id="KAA2237558.1"/>
    </source>
</evidence>